<dbReference type="InterPro" id="IPR037012">
    <property type="entry name" value="NanQ/TabA/YiaL_sf"/>
</dbReference>
<dbReference type="Gene3D" id="2.60.120.370">
    <property type="entry name" value="YhcH/YjgK/YiaL"/>
    <property type="match status" value="1"/>
</dbReference>
<evidence type="ECO:0000313" key="2">
    <source>
        <dbReference type="Proteomes" id="UP000502298"/>
    </source>
</evidence>
<sequence>MRVFEDRNKFEDILGGHKKWDRVLEALAASERNAMYETHSVGDSLTWLKIDDTWQEAALQGSRQYVRVIVCLAGEATVFYARQSQLHPLDEYSDESDYQSFKGEAEQVVVKTGEILVLTIDEASKVVPGDSFQGLLIRVTKEGHSFHNK</sequence>
<accession>A0A6H2EM15</accession>
<dbReference type="Pfam" id="PF04074">
    <property type="entry name" value="DUF386"/>
    <property type="match status" value="1"/>
</dbReference>
<name>A0A6H2EM15_9ACTO</name>
<dbReference type="RefSeq" id="WP_168918044.1">
    <property type="nucleotide sequence ID" value="NZ_CP050804.1"/>
</dbReference>
<dbReference type="EMBL" id="CP050804">
    <property type="protein sequence ID" value="QJC22113.1"/>
    <property type="molecule type" value="Genomic_DNA"/>
</dbReference>
<dbReference type="Proteomes" id="UP000502298">
    <property type="component" value="Chromosome"/>
</dbReference>
<dbReference type="InterPro" id="IPR004375">
    <property type="entry name" value="NanQ/TabA/YiaL"/>
</dbReference>
<keyword evidence="2" id="KW-1185">Reference proteome</keyword>
<proteinExistence type="predicted"/>
<gene>
    <name evidence="1" type="ORF">HC352_06055</name>
</gene>
<organism evidence="1 2">
    <name type="scientific">Arcanobacterium buesumense</name>
    <dbReference type="NCBI Taxonomy" id="2722751"/>
    <lineage>
        <taxon>Bacteria</taxon>
        <taxon>Bacillati</taxon>
        <taxon>Actinomycetota</taxon>
        <taxon>Actinomycetes</taxon>
        <taxon>Actinomycetales</taxon>
        <taxon>Actinomycetaceae</taxon>
        <taxon>Arcanobacterium</taxon>
    </lineage>
</organism>
<dbReference type="KEGG" id="arca:HC352_06055"/>
<evidence type="ECO:0000313" key="1">
    <source>
        <dbReference type="EMBL" id="QJC22113.1"/>
    </source>
</evidence>
<dbReference type="AlphaFoldDB" id="A0A6H2EM15"/>
<reference evidence="1 2" key="1">
    <citation type="submission" date="2020-03" db="EMBL/GenBank/DDBJ databases">
        <title>Complete genome of Arcanobacterium buesumensis sp. nov. strain 2701.</title>
        <authorList>
            <person name="Borowiak M."/>
            <person name="Alssahen M."/>
            <person name="Laemmler C."/>
            <person name="Malorny B."/>
            <person name="Hassan A."/>
            <person name="Prenger-Berninghoff E."/>
            <person name="Ploetz M."/>
            <person name="Abdulmawjood A."/>
        </authorList>
    </citation>
    <scope>NUCLEOTIDE SEQUENCE [LARGE SCALE GENOMIC DNA]</scope>
    <source>
        <strain evidence="1 2">2701</strain>
    </source>
</reference>
<protein>
    <submittedName>
        <fullName evidence="1">DUF386 family protein</fullName>
    </submittedName>
</protein>